<keyword evidence="2" id="KW-0238">DNA-binding</keyword>
<dbReference type="NCBIfam" id="NF033788">
    <property type="entry name" value="HTH_metalloreg"/>
    <property type="match status" value="1"/>
</dbReference>
<dbReference type="PRINTS" id="PR00778">
    <property type="entry name" value="HTHARSR"/>
</dbReference>
<dbReference type="SMART" id="SM00418">
    <property type="entry name" value="HTH_ARSR"/>
    <property type="match status" value="1"/>
</dbReference>
<dbReference type="SUPFAM" id="SSF46785">
    <property type="entry name" value="Winged helix' DNA-binding domain"/>
    <property type="match status" value="1"/>
</dbReference>
<dbReference type="InterPro" id="IPR051081">
    <property type="entry name" value="HTH_MetalResp_TranReg"/>
</dbReference>
<dbReference type="InterPro" id="IPR011991">
    <property type="entry name" value="ArsR-like_HTH"/>
</dbReference>
<keyword evidence="6" id="KW-1185">Reference proteome</keyword>
<dbReference type="CDD" id="cd00090">
    <property type="entry name" value="HTH_ARSR"/>
    <property type="match status" value="1"/>
</dbReference>
<evidence type="ECO:0000313" key="5">
    <source>
        <dbReference type="EMBL" id="TDQ42848.1"/>
    </source>
</evidence>
<keyword evidence="3" id="KW-0804">Transcription</keyword>
<name>A0A4R6U8G3_9BACI</name>
<proteinExistence type="predicted"/>
<evidence type="ECO:0000256" key="3">
    <source>
        <dbReference type="ARBA" id="ARBA00023163"/>
    </source>
</evidence>
<dbReference type="OrthoDB" id="529288at2"/>
<comment type="caution">
    <text evidence="5">The sequence shown here is derived from an EMBL/GenBank/DDBJ whole genome shotgun (WGS) entry which is preliminary data.</text>
</comment>
<sequence>MQLNKLVHYYKSLSDHNRIRIVLLLSSRRPLSGKELAKELAVTPATITHHMSKLKDAGLIYERRDKNTIYYHVHTRVVEQMESALMTFVKKGREDVHTPETLKYQEKVLKNFFDGNRLKTIPSQLKKKLIVLQYIVEQLDPHTSYAETDLNKFIETFHEDFATIRREFIMHNLMYREKGIYEVNPQEMWEKWQTLS</sequence>
<dbReference type="Pfam" id="PF09860">
    <property type="entry name" value="DUF2087"/>
    <property type="match status" value="1"/>
</dbReference>
<dbReference type="Proteomes" id="UP000295632">
    <property type="component" value="Unassembled WGS sequence"/>
</dbReference>
<dbReference type="Gene3D" id="1.10.10.10">
    <property type="entry name" value="Winged helix-like DNA-binding domain superfamily/Winged helix DNA-binding domain"/>
    <property type="match status" value="1"/>
</dbReference>
<dbReference type="AlphaFoldDB" id="A0A4R6U8G3"/>
<gene>
    <name evidence="5" type="ORF">EV213_101278</name>
</gene>
<evidence type="ECO:0000256" key="1">
    <source>
        <dbReference type="ARBA" id="ARBA00023015"/>
    </source>
</evidence>
<reference evidence="5 6" key="1">
    <citation type="submission" date="2019-03" db="EMBL/GenBank/DDBJ databases">
        <title>Genomic Encyclopedia of Type Strains, Phase IV (KMG-IV): sequencing the most valuable type-strain genomes for metagenomic binning, comparative biology and taxonomic classification.</title>
        <authorList>
            <person name="Goeker M."/>
        </authorList>
    </citation>
    <scope>NUCLEOTIDE SEQUENCE [LARGE SCALE GENOMIC DNA]</scope>
    <source>
        <strain evidence="5 6">DSM 28697</strain>
    </source>
</reference>
<protein>
    <recommendedName>
        <fullName evidence="4">HTH arsR-type domain-containing protein</fullName>
    </recommendedName>
</protein>
<dbReference type="InterPro" id="IPR018656">
    <property type="entry name" value="DUF2087"/>
</dbReference>
<dbReference type="PROSITE" id="PS50987">
    <property type="entry name" value="HTH_ARSR_2"/>
    <property type="match status" value="1"/>
</dbReference>
<dbReference type="RefSeq" id="WP_133578673.1">
    <property type="nucleotide sequence ID" value="NZ_SNYJ01000001.1"/>
</dbReference>
<dbReference type="GO" id="GO:0003677">
    <property type="term" value="F:DNA binding"/>
    <property type="evidence" value="ECO:0007669"/>
    <property type="project" value="UniProtKB-KW"/>
</dbReference>
<evidence type="ECO:0000256" key="2">
    <source>
        <dbReference type="ARBA" id="ARBA00023125"/>
    </source>
</evidence>
<dbReference type="PANTHER" id="PTHR33154:SF33">
    <property type="entry name" value="TRANSCRIPTIONAL REPRESSOR SDPR"/>
    <property type="match status" value="1"/>
</dbReference>
<organism evidence="5 6">
    <name type="scientific">Aureibacillus halotolerans</name>
    <dbReference type="NCBI Taxonomy" id="1508390"/>
    <lineage>
        <taxon>Bacteria</taxon>
        <taxon>Bacillati</taxon>
        <taxon>Bacillota</taxon>
        <taxon>Bacilli</taxon>
        <taxon>Bacillales</taxon>
        <taxon>Bacillaceae</taxon>
        <taxon>Aureibacillus</taxon>
    </lineage>
</organism>
<dbReference type="PANTHER" id="PTHR33154">
    <property type="entry name" value="TRANSCRIPTIONAL REGULATOR, ARSR FAMILY"/>
    <property type="match status" value="1"/>
</dbReference>
<dbReference type="GO" id="GO:0003700">
    <property type="term" value="F:DNA-binding transcription factor activity"/>
    <property type="evidence" value="ECO:0007669"/>
    <property type="project" value="InterPro"/>
</dbReference>
<dbReference type="InterPro" id="IPR036388">
    <property type="entry name" value="WH-like_DNA-bd_sf"/>
</dbReference>
<dbReference type="InterPro" id="IPR001845">
    <property type="entry name" value="HTH_ArsR_DNA-bd_dom"/>
</dbReference>
<evidence type="ECO:0000259" key="4">
    <source>
        <dbReference type="PROSITE" id="PS50987"/>
    </source>
</evidence>
<evidence type="ECO:0000313" key="6">
    <source>
        <dbReference type="Proteomes" id="UP000295632"/>
    </source>
</evidence>
<dbReference type="Pfam" id="PF12840">
    <property type="entry name" value="HTH_20"/>
    <property type="match status" value="1"/>
</dbReference>
<dbReference type="InterPro" id="IPR036390">
    <property type="entry name" value="WH_DNA-bd_sf"/>
</dbReference>
<dbReference type="EMBL" id="SNYJ01000001">
    <property type="protein sequence ID" value="TDQ42848.1"/>
    <property type="molecule type" value="Genomic_DNA"/>
</dbReference>
<feature type="domain" description="HTH arsR-type" evidence="4">
    <location>
        <begin position="1"/>
        <end position="93"/>
    </location>
</feature>
<accession>A0A4R6U8G3</accession>
<keyword evidence="1" id="KW-0805">Transcription regulation</keyword>